<dbReference type="AlphaFoldDB" id="A0A9P6QDL1"/>
<protein>
    <submittedName>
        <fullName evidence="1">Uncharacterized protein</fullName>
    </submittedName>
</protein>
<reference evidence="1" key="1">
    <citation type="journal article" date="2020" name="Fungal Divers.">
        <title>Resolving the Mortierellaceae phylogeny through synthesis of multi-gene phylogenetics and phylogenomics.</title>
        <authorList>
            <person name="Vandepol N."/>
            <person name="Liber J."/>
            <person name="Desiro A."/>
            <person name="Na H."/>
            <person name="Kennedy M."/>
            <person name="Barry K."/>
            <person name="Grigoriev I.V."/>
            <person name="Miller A.N."/>
            <person name="O'Donnell K."/>
            <person name="Stajich J.E."/>
            <person name="Bonito G."/>
        </authorList>
    </citation>
    <scope>NUCLEOTIDE SEQUENCE</scope>
    <source>
        <strain evidence="1">KOD948</strain>
    </source>
</reference>
<comment type="caution">
    <text evidence="1">The sequence shown here is derived from an EMBL/GenBank/DDBJ whole genome shotgun (WGS) entry which is preliminary data.</text>
</comment>
<sequence length="130" mass="14700">MSATSIASTRPNYTGELQKLPEDSTYAPYFSSTPIGDWCLEGFLLTEELEDSFYETLKRFSKLKKLPISLRLYALNLHVFYRGPFGGARVEIARKTVRNNLKRVVLTKDEQAVVQLHLGDDLLAEQACPS</sequence>
<dbReference type="OrthoDB" id="2425653at2759"/>
<proteinExistence type="predicted"/>
<name>A0A9P6QDL1_9FUNG</name>
<organism evidence="1 2">
    <name type="scientific">Mortierella polycephala</name>
    <dbReference type="NCBI Taxonomy" id="41804"/>
    <lineage>
        <taxon>Eukaryota</taxon>
        <taxon>Fungi</taxon>
        <taxon>Fungi incertae sedis</taxon>
        <taxon>Mucoromycota</taxon>
        <taxon>Mortierellomycotina</taxon>
        <taxon>Mortierellomycetes</taxon>
        <taxon>Mortierellales</taxon>
        <taxon>Mortierellaceae</taxon>
        <taxon>Mortierella</taxon>
    </lineage>
</organism>
<dbReference type="EMBL" id="JAAAJA010000019">
    <property type="protein sequence ID" value="KAG0266305.1"/>
    <property type="molecule type" value="Genomic_DNA"/>
</dbReference>
<dbReference type="Proteomes" id="UP000726737">
    <property type="component" value="Unassembled WGS sequence"/>
</dbReference>
<gene>
    <name evidence="1" type="ORF">BG011_002713</name>
</gene>
<evidence type="ECO:0000313" key="1">
    <source>
        <dbReference type="EMBL" id="KAG0266305.1"/>
    </source>
</evidence>
<accession>A0A9P6QDL1</accession>
<evidence type="ECO:0000313" key="2">
    <source>
        <dbReference type="Proteomes" id="UP000726737"/>
    </source>
</evidence>
<keyword evidence="2" id="KW-1185">Reference proteome</keyword>